<dbReference type="EMBL" id="LNIX01000028">
    <property type="protein sequence ID" value="OXA41780.1"/>
    <property type="molecule type" value="Genomic_DNA"/>
</dbReference>
<dbReference type="AlphaFoldDB" id="A0A226D9F7"/>
<evidence type="ECO:0000313" key="2">
    <source>
        <dbReference type="Proteomes" id="UP000198287"/>
    </source>
</evidence>
<accession>A0A226D9F7</accession>
<sequence>MRTKFFSVVPGKKIVATRIHIIAVILNIWNHYNLRHYLGSHLARKMMKFTEFFVTPTPIPGPPTRCITVINARISRLSKRTLLSAFLLTRVDMMIININAKSYLSMLTKCRA</sequence>
<keyword evidence="2" id="KW-1185">Reference proteome</keyword>
<gene>
    <name evidence="1" type="ORF">Fcan01_23432</name>
</gene>
<name>A0A226D9F7_FOLCA</name>
<protein>
    <submittedName>
        <fullName evidence="1">Uncharacterized protein</fullName>
    </submittedName>
</protein>
<comment type="caution">
    <text evidence="1">The sequence shown here is derived from an EMBL/GenBank/DDBJ whole genome shotgun (WGS) entry which is preliminary data.</text>
</comment>
<dbReference type="Proteomes" id="UP000198287">
    <property type="component" value="Unassembled WGS sequence"/>
</dbReference>
<organism evidence="1 2">
    <name type="scientific">Folsomia candida</name>
    <name type="common">Springtail</name>
    <dbReference type="NCBI Taxonomy" id="158441"/>
    <lineage>
        <taxon>Eukaryota</taxon>
        <taxon>Metazoa</taxon>
        <taxon>Ecdysozoa</taxon>
        <taxon>Arthropoda</taxon>
        <taxon>Hexapoda</taxon>
        <taxon>Collembola</taxon>
        <taxon>Entomobryomorpha</taxon>
        <taxon>Isotomoidea</taxon>
        <taxon>Isotomidae</taxon>
        <taxon>Proisotominae</taxon>
        <taxon>Folsomia</taxon>
    </lineage>
</organism>
<reference evidence="1 2" key="1">
    <citation type="submission" date="2015-12" db="EMBL/GenBank/DDBJ databases">
        <title>The genome of Folsomia candida.</title>
        <authorList>
            <person name="Faddeeva A."/>
            <person name="Derks M.F."/>
            <person name="Anvar Y."/>
            <person name="Smit S."/>
            <person name="Van Straalen N."/>
            <person name="Roelofs D."/>
        </authorList>
    </citation>
    <scope>NUCLEOTIDE SEQUENCE [LARGE SCALE GENOMIC DNA]</scope>
    <source>
        <strain evidence="1 2">VU population</strain>
        <tissue evidence="1">Whole body</tissue>
    </source>
</reference>
<proteinExistence type="predicted"/>
<evidence type="ECO:0000313" key="1">
    <source>
        <dbReference type="EMBL" id="OXA41780.1"/>
    </source>
</evidence>